<feature type="domain" description="SSD" evidence="9">
    <location>
        <begin position="521"/>
        <end position="686"/>
    </location>
</feature>
<evidence type="ECO:0000313" key="10">
    <source>
        <dbReference type="EMBL" id="GFJ87022.1"/>
    </source>
</evidence>
<comment type="caution">
    <text evidence="10">The sequence shown here is derived from an EMBL/GenBank/DDBJ whole genome shotgun (WGS) entry which is preliminary data.</text>
</comment>
<dbReference type="AlphaFoldDB" id="A0A6V8KPC9"/>
<feature type="transmembrane region" description="Helical" evidence="8">
    <location>
        <begin position="367"/>
        <end position="385"/>
    </location>
</feature>
<accession>A0A6V8KPC9</accession>
<comment type="subcellular location">
    <subcellularLocation>
        <location evidence="1">Cell membrane</location>
        <topology evidence="1">Multi-pass membrane protein</topology>
    </subcellularLocation>
</comment>
<dbReference type="SUPFAM" id="SSF82866">
    <property type="entry name" value="Multidrug efflux transporter AcrB transmembrane domain"/>
    <property type="match status" value="2"/>
</dbReference>
<evidence type="ECO:0000256" key="3">
    <source>
        <dbReference type="ARBA" id="ARBA00022475"/>
    </source>
</evidence>
<evidence type="ECO:0000256" key="7">
    <source>
        <dbReference type="SAM" id="MobiDB-lite"/>
    </source>
</evidence>
<comment type="similarity">
    <text evidence="2">Belongs to the resistance-nodulation-cell division (RND) (TC 2.A.6) family. MmpL subfamily.</text>
</comment>
<reference evidence="10 11" key="2">
    <citation type="submission" date="2020-03" db="EMBL/GenBank/DDBJ databases">
        <authorList>
            <person name="Ichikawa N."/>
            <person name="Kimura A."/>
            <person name="Kitahashi Y."/>
            <person name="Uohara A."/>
        </authorList>
    </citation>
    <scope>NUCLEOTIDE SEQUENCE [LARGE SCALE GENOMIC DNA]</scope>
    <source>
        <strain evidence="10 11">NBRC 108638</strain>
    </source>
</reference>
<feature type="transmembrane region" description="Helical" evidence="8">
    <location>
        <begin position="179"/>
        <end position="199"/>
    </location>
</feature>
<keyword evidence="6 8" id="KW-0472">Membrane</keyword>
<evidence type="ECO:0000256" key="5">
    <source>
        <dbReference type="ARBA" id="ARBA00022989"/>
    </source>
</evidence>
<protein>
    <submittedName>
        <fullName evidence="10">Membrane protein</fullName>
    </submittedName>
</protein>
<evidence type="ECO:0000313" key="11">
    <source>
        <dbReference type="Proteomes" id="UP000482960"/>
    </source>
</evidence>
<feature type="region of interest" description="Disordered" evidence="7">
    <location>
        <begin position="720"/>
        <end position="772"/>
    </location>
</feature>
<feature type="domain" description="SSD" evidence="9">
    <location>
        <begin position="179"/>
        <end position="328"/>
    </location>
</feature>
<keyword evidence="11" id="KW-1185">Reference proteome</keyword>
<keyword evidence="3" id="KW-1003">Cell membrane</keyword>
<dbReference type="PANTHER" id="PTHR33406">
    <property type="entry name" value="MEMBRANE PROTEIN MJ1562-RELATED"/>
    <property type="match status" value="1"/>
</dbReference>
<feature type="transmembrane region" description="Helical" evidence="8">
    <location>
        <begin position="550"/>
        <end position="571"/>
    </location>
</feature>
<dbReference type="Proteomes" id="UP000482960">
    <property type="component" value="Unassembled WGS sequence"/>
</dbReference>
<evidence type="ECO:0000256" key="1">
    <source>
        <dbReference type="ARBA" id="ARBA00004651"/>
    </source>
</evidence>
<dbReference type="RefSeq" id="WP_173073798.1">
    <property type="nucleotide sequence ID" value="NZ_BAABJB010000031.1"/>
</dbReference>
<evidence type="ECO:0000256" key="4">
    <source>
        <dbReference type="ARBA" id="ARBA00022692"/>
    </source>
</evidence>
<feature type="transmembrane region" description="Helical" evidence="8">
    <location>
        <begin position="519"/>
        <end position="538"/>
    </location>
</feature>
<dbReference type="PANTHER" id="PTHR33406:SF11">
    <property type="entry name" value="MEMBRANE PROTEIN SCO6666-RELATED"/>
    <property type="match status" value="1"/>
</dbReference>
<dbReference type="InterPro" id="IPR000731">
    <property type="entry name" value="SSD"/>
</dbReference>
<proteinExistence type="inferred from homology"/>
<dbReference type="Gene3D" id="1.20.1640.10">
    <property type="entry name" value="Multidrug efflux transporter AcrB transmembrane domain"/>
    <property type="match status" value="2"/>
</dbReference>
<dbReference type="GO" id="GO:0022857">
    <property type="term" value="F:transmembrane transporter activity"/>
    <property type="evidence" value="ECO:0007669"/>
    <property type="project" value="InterPro"/>
</dbReference>
<reference evidence="10 11" key="1">
    <citation type="submission" date="2020-03" db="EMBL/GenBank/DDBJ databases">
        <title>Whole genome shotgun sequence of Phytohabitans rumicis NBRC 108638.</title>
        <authorList>
            <person name="Komaki H."/>
            <person name="Tamura T."/>
        </authorList>
    </citation>
    <scope>NUCLEOTIDE SEQUENCE [LARGE SCALE GENOMIC DNA]</scope>
    <source>
        <strain evidence="10 11">NBRC 108638</strain>
    </source>
</reference>
<evidence type="ECO:0000256" key="6">
    <source>
        <dbReference type="ARBA" id="ARBA00023136"/>
    </source>
</evidence>
<evidence type="ECO:0000256" key="2">
    <source>
        <dbReference type="ARBA" id="ARBA00010157"/>
    </source>
</evidence>
<feature type="transmembrane region" description="Helical" evidence="8">
    <location>
        <begin position="271"/>
        <end position="299"/>
    </location>
</feature>
<dbReference type="Pfam" id="PF03176">
    <property type="entry name" value="MMPL"/>
    <property type="match status" value="2"/>
</dbReference>
<dbReference type="InterPro" id="IPR050545">
    <property type="entry name" value="Mycobact_MmpL"/>
</dbReference>
<name>A0A6V8KPC9_9ACTN</name>
<dbReference type="PRINTS" id="PR00702">
    <property type="entry name" value="ACRIFLAVINRP"/>
</dbReference>
<evidence type="ECO:0000259" key="9">
    <source>
        <dbReference type="PROSITE" id="PS50156"/>
    </source>
</evidence>
<dbReference type="EMBL" id="BLPG01000001">
    <property type="protein sequence ID" value="GFJ87022.1"/>
    <property type="molecule type" value="Genomic_DNA"/>
</dbReference>
<dbReference type="InterPro" id="IPR001036">
    <property type="entry name" value="Acrflvin-R"/>
</dbReference>
<dbReference type="PROSITE" id="PS50156">
    <property type="entry name" value="SSD"/>
    <property type="match status" value="2"/>
</dbReference>
<feature type="compositionally biased region" description="Acidic residues" evidence="7">
    <location>
        <begin position="729"/>
        <end position="739"/>
    </location>
</feature>
<feature type="transmembrane region" description="Helical" evidence="8">
    <location>
        <begin position="623"/>
        <end position="650"/>
    </location>
</feature>
<keyword evidence="4 8" id="KW-0812">Transmembrane</keyword>
<dbReference type="InterPro" id="IPR004869">
    <property type="entry name" value="MMPL_dom"/>
</dbReference>
<feature type="transmembrane region" description="Helical" evidence="8">
    <location>
        <begin position="230"/>
        <end position="250"/>
    </location>
</feature>
<feature type="transmembrane region" description="Helical" evidence="8">
    <location>
        <begin position="206"/>
        <end position="224"/>
    </location>
</feature>
<organism evidence="10 11">
    <name type="scientific">Phytohabitans rumicis</name>
    <dbReference type="NCBI Taxonomy" id="1076125"/>
    <lineage>
        <taxon>Bacteria</taxon>
        <taxon>Bacillati</taxon>
        <taxon>Actinomycetota</taxon>
        <taxon>Actinomycetes</taxon>
        <taxon>Micromonosporales</taxon>
        <taxon>Micromonosporaceae</taxon>
    </lineage>
</organism>
<evidence type="ECO:0000256" key="8">
    <source>
        <dbReference type="SAM" id="Phobius"/>
    </source>
</evidence>
<sequence>MATFLYRLGRLAFRRRWWVAATWLAVLAAAIVGAATLSGSTSDTFAIPGTPSQRAIDLLGERFPQASADGATARIVFAAPAGHTLNDPANKAAIDTTVAELRQAPQIASVTDPFASGAINQAGTVGFTQATFQKRSEELSDAARDALTTTVDHARASGLTVEVGGDAVEAPPEQGIGEIIGLVVAALVLVITFGSLVAAGLPLLTAILGIGIGITAITAASGFVDLSSSTPILALMLGLAVAIDYALFIVSRYRHELAAGREPHEAAGRAVGTAGSAVVFAGLTVIIALAALSVVGIPFLTQMGLAAAFTVAVAVVIALTLLPALLGFTGRRIAGGRIPGLRARDPETDTRPTFGLRWARAIARRPVAALLLAVLGLGVAALPVLDLRLGMPDDSTAAPDTTQRKAYDLISTGFGAGFNGPLTVVVDANAGTAQTSADQVAQVIRGIDDVAAVTPPVVNQAADTAILTVIPESGPSDAATEDLVRAIRDRDGSIPGAAIAVTGLTAVNIDISAKLGDALLPYLAVVVGLALVLLMLVFRSLLVPLKATAGFLLSIAATFGAVVAVFQWGWLADALGVEQTGPIISFLPIFLIGVVFGLAMDYQVFLVTRMREEYVHGTPARQAVITGFGHGARVVTAAAIIMISVFSGFILAPDAIIKSIGFALGVAVLFDALIVRMTIVPAVMTLLGEAAWWLPRWLDRILPNVDVEGEKLRPIAPWGRLSRRTAGQGDDEKDEGDEEQNGRQPRGNDGGHDRQDAPSGGIGIAAVRQRQR</sequence>
<dbReference type="GO" id="GO:0005886">
    <property type="term" value="C:plasma membrane"/>
    <property type="evidence" value="ECO:0007669"/>
    <property type="project" value="UniProtKB-SubCell"/>
</dbReference>
<keyword evidence="5 8" id="KW-1133">Transmembrane helix</keyword>
<feature type="transmembrane region" description="Helical" evidence="8">
    <location>
        <begin position="583"/>
        <end position="602"/>
    </location>
</feature>
<gene>
    <name evidence="10" type="ORF">Prum_006640</name>
</gene>
<feature type="transmembrane region" description="Helical" evidence="8">
    <location>
        <begin position="305"/>
        <end position="328"/>
    </location>
</feature>